<dbReference type="InParanoid" id="A0A161TDE7"/>
<feature type="signal peptide" evidence="9">
    <location>
        <begin position="1"/>
        <end position="16"/>
    </location>
</feature>
<evidence type="ECO:0000256" key="5">
    <source>
        <dbReference type="ARBA" id="ARBA00022824"/>
    </source>
</evidence>
<dbReference type="PROSITE" id="PS51914">
    <property type="entry name" value="MRH"/>
    <property type="match status" value="1"/>
</dbReference>
<dbReference type="AlphaFoldDB" id="A0A161TDE7"/>
<dbReference type="Proteomes" id="UP000076632">
    <property type="component" value="Unassembled WGS sequence"/>
</dbReference>
<dbReference type="GO" id="GO:0005788">
    <property type="term" value="C:endoplasmic reticulum lumen"/>
    <property type="evidence" value="ECO:0007669"/>
    <property type="project" value="UniProtKB-UniRule"/>
</dbReference>
<dbReference type="InterPro" id="IPR009011">
    <property type="entry name" value="Man6P_isomerase_rcpt-bd_dom_sf"/>
</dbReference>
<reference evidence="11 12" key="1">
    <citation type="journal article" date="2016" name="Fungal Biol.">
        <title>The genome of Xylona heveae provides a window into fungal endophytism.</title>
        <authorList>
            <person name="Gazis R."/>
            <person name="Kuo A."/>
            <person name="Riley R."/>
            <person name="LaButti K."/>
            <person name="Lipzen A."/>
            <person name="Lin J."/>
            <person name="Amirebrahimi M."/>
            <person name="Hesse C.N."/>
            <person name="Spatafora J.W."/>
            <person name="Henrissat B."/>
            <person name="Hainaut M."/>
            <person name="Grigoriev I.V."/>
            <person name="Hibbett D.S."/>
        </authorList>
    </citation>
    <scope>NUCLEOTIDE SEQUENCE [LARGE SCALE GENOMIC DNA]</scope>
    <source>
        <strain evidence="11 12">TC161</strain>
    </source>
</reference>
<evidence type="ECO:0000256" key="9">
    <source>
        <dbReference type="SAM" id="SignalP"/>
    </source>
</evidence>
<keyword evidence="3 9" id="KW-0732">Signal</keyword>
<evidence type="ECO:0000256" key="4">
    <source>
        <dbReference type="ARBA" id="ARBA00022734"/>
    </source>
</evidence>
<feature type="compositionally biased region" description="Basic and acidic residues" evidence="8">
    <location>
        <begin position="69"/>
        <end position="91"/>
    </location>
</feature>
<keyword evidence="4 7" id="KW-0430">Lectin</keyword>
<keyword evidence="5 7" id="KW-0256">Endoplasmic reticulum</keyword>
<gene>
    <name evidence="11" type="ORF">L228DRAFT_260621</name>
</gene>
<dbReference type="SUPFAM" id="SSF50911">
    <property type="entry name" value="Mannose 6-phosphate receptor domain"/>
    <property type="match status" value="1"/>
</dbReference>
<feature type="domain" description="MRH" evidence="10">
    <location>
        <begin position="148"/>
        <end position="293"/>
    </location>
</feature>
<proteinExistence type="inferred from homology"/>
<keyword evidence="7" id="KW-0472">Membrane</keyword>
<evidence type="ECO:0000313" key="11">
    <source>
        <dbReference type="EMBL" id="KZF23867.1"/>
    </source>
</evidence>
<evidence type="ECO:0000256" key="6">
    <source>
        <dbReference type="ARBA" id="ARBA00023157"/>
    </source>
</evidence>
<comment type="similarity">
    <text evidence="2 7">Belongs to the OS-9 family.</text>
</comment>
<accession>A0A161TDE7</accession>
<dbReference type="Pfam" id="PF07915">
    <property type="entry name" value="PRKCSH"/>
    <property type="match status" value="1"/>
</dbReference>
<evidence type="ECO:0000256" key="8">
    <source>
        <dbReference type="SAM" id="MobiDB-lite"/>
    </source>
</evidence>
<dbReference type="OrthoDB" id="448954at2759"/>
<dbReference type="GO" id="GO:0030968">
    <property type="term" value="P:endoplasmic reticulum unfolded protein response"/>
    <property type="evidence" value="ECO:0007669"/>
    <property type="project" value="UniProtKB-UniRule"/>
</dbReference>
<sequence>MKVIVVLLTIVSAAFASKAVFSVHDDLLAFPQYQVIISDGFITDIEAERHLRSPPSEAHLKEQQPAVELTRHNAPADDRPPKGTRADDEPTGELYEKLLLKDKEYLCTIPKVAAPEKNATFQAEKQQEHEQELARATDRGWELLSNMEGCLYYISGWWSYSFCHNNQVRQFHQLSPGKGVPNYPPAEDPSVPSFVLGQYESKGRGSAKGGTTKDDPDAAKGQMGVAQLQARGETRYLVQKLGGGTTCDLTGRERKIEVQFHCHPQSIDRIGWIKEVSTCSYLMVVYTPRLCNDVAFLPPRENRAHPITCREITPAADVPAWKSRKSTEIQERLMRTTYETREGEGVKARPIIGGIEVGAKKEVGGDGRRIETSSTAAKLQALEGKDEIVEVVAVGDSVAKGGRVQSLGDEDLRKLELDPKNIEDLRKEVQELAGEKGWRLEIIELSDGTRGLRGVLDIDEETEEGYDEEYYGEDDGEKHPQGEKEGTKREEKNDDENEKDKGWTFKEEL</sequence>
<dbReference type="OMA" id="AYPQFEV"/>
<evidence type="ECO:0000313" key="12">
    <source>
        <dbReference type="Proteomes" id="UP000076632"/>
    </source>
</evidence>
<evidence type="ECO:0000256" key="7">
    <source>
        <dbReference type="RuleBase" id="RU369099"/>
    </source>
</evidence>
<keyword evidence="6" id="KW-1015">Disulfide bond</keyword>
<dbReference type="PANTHER" id="PTHR15414">
    <property type="entry name" value="OS-9-RELATED"/>
    <property type="match status" value="1"/>
</dbReference>
<feature type="compositionally biased region" description="Acidic residues" evidence="8">
    <location>
        <begin position="457"/>
        <end position="475"/>
    </location>
</feature>
<feature type="chain" id="PRO_5007826984" description="Endoplasmic reticulum lectin" evidence="9">
    <location>
        <begin position="17"/>
        <end position="509"/>
    </location>
</feature>
<name>A0A161TDE7_XYLHT</name>
<dbReference type="PANTHER" id="PTHR15414:SF0">
    <property type="entry name" value="ENDOPLASMIC RETICULUM LECTIN 1"/>
    <property type="match status" value="1"/>
</dbReference>
<dbReference type="InterPro" id="IPR044865">
    <property type="entry name" value="MRH_dom"/>
</dbReference>
<dbReference type="Gene3D" id="2.70.130.10">
    <property type="entry name" value="Mannose-6-phosphate receptor binding domain"/>
    <property type="match status" value="1"/>
</dbReference>
<evidence type="ECO:0000256" key="3">
    <source>
        <dbReference type="ARBA" id="ARBA00022729"/>
    </source>
</evidence>
<organism evidence="11 12">
    <name type="scientific">Xylona heveae (strain CBS 132557 / TC161)</name>
    <dbReference type="NCBI Taxonomy" id="1328760"/>
    <lineage>
        <taxon>Eukaryota</taxon>
        <taxon>Fungi</taxon>
        <taxon>Dikarya</taxon>
        <taxon>Ascomycota</taxon>
        <taxon>Pezizomycotina</taxon>
        <taxon>Xylonomycetes</taxon>
        <taxon>Xylonales</taxon>
        <taxon>Xylonaceae</taxon>
        <taxon>Xylona</taxon>
    </lineage>
</organism>
<protein>
    <recommendedName>
        <fullName evidence="7">Endoplasmic reticulum lectin</fullName>
    </recommendedName>
    <alternativeName>
        <fullName evidence="7">Protein OS-9 homolog</fullName>
    </alternativeName>
</protein>
<comment type="subcellular location">
    <subcellularLocation>
        <location evidence="1 7">Endoplasmic reticulum membrane</location>
        <topology evidence="1 7">Peripheral membrane protein</topology>
        <orientation evidence="1 7">Lumenal side</orientation>
    </subcellularLocation>
</comment>
<dbReference type="GeneID" id="28899412"/>
<dbReference type="InterPro" id="IPR045149">
    <property type="entry name" value="OS-9-like"/>
</dbReference>
<evidence type="ECO:0000256" key="1">
    <source>
        <dbReference type="ARBA" id="ARBA00004367"/>
    </source>
</evidence>
<keyword evidence="12" id="KW-1185">Reference proteome</keyword>
<dbReference type="GO" id="GO:0030970">
    <property type="term" value="P:retrograde protein transport, ER to cytosol"/>
    <property type="evidence" value="ECO:0007669"/>
    <property type="project" value="TreeGrafter"/>
</dbReference>
<dbReference type="GO" id="GO:0030246">
    <property type="term" value="F:carbohydrate binding"/>
    <property type="evidence" value="ECO:0007669"/>
    <property type="project" value="UniProtKB-UniRule"/>
</dbReference>
<dbReference type="EMBL" id="KV407457">
    <property type="protein sequence ID" value="KZF23867.1"/>
    <property type="molecule type" value="Genomic_DNA"/>
</dbReference>
<dbReference type="RefSeq" id="XP_018189422.1">
    <property type="nucleotide sequence ID" value="XM_018334275.1"/>
</dbReference>
<feature type="region of interest" description="Disordered" evidence="8">
    <location>
        <begin position="454"/>
        <end position="509"/>
    </location>
</feature>
<dbReference type="GO" id="GO:0005789">
    <property type="term" value="C:endoplasmic reticulum membrane"/>
    <property type="evidence" value="ECO:0007669"/>
    <property type="project" value="UniProtKB-SubCell"/>
</dbReference>
<comment type="function">
    <text evidence="7">Lectin involved in the quality control of the secretory pathway. As a member of the endoplasmic reticulum-associated degradation lumenal (ERAD-L) surveillance system, targets misfolded endoplasmic reticulum lumenal glycoproteins for degradation.</text>
</comment>
<evidence type="ECO:0000256" key="2">
    <source>
        <dbReference type="ARBA" id="ARBA00009918"/>
    </source>
</evidence>
<feature type="region of interest" description="Disordered" evidence="8">
    <location>
        <begin position="52"/>
        <end position="91"/>
    </location>
</feature>
<dbReference type="STRING" id="1328760.A0A161TDE7"/>
<evidence type="ECO:0000259" key="10">
    <source>
        <dbReference type="PROSITE" id="PS51914"/>
    </source>
</evidence>
<dbReference type="InterPro" id="IPR012913">
    <property type="entry name" value="OS9-like_dom"/>
</dbReference>
<feature type="region of interest" description="Disordered" evidence="8">
    <location>
        <begin position="201"/>
        <end position="225"/>
    </location>
</feature>
<feature type="compositionally biased region" description="Basic and acidic residues" evidence="8">
    <location>
        <begin position="476"/>
        <end position="509"/>
    </location>
</feature>